<organism evidence="1">
    <name type="scientific">Myoviridae sp. ctPoO4</name>
    <dbReference type="NCBI Taxonomy" id="2827685"/>
    <lineage>
        <taxon>Viruses</taxon>
        <taxon>Duplodnaviria</taxon>
        <taxon>Heunggongvirae</taxon>
        <taxon>Uroviricota</taxon>
        <taxon>Caudoviricetes</taxon>
    </lineage>
</organism>
<sequence>MLLRVAQSHVFYQVLLELNSLFMPISSGKIVAPVSIDDVRTALGVSSNDLGYLCKNTHGKTNMWAKYKPVIYPSENINLTNSNWWKSSNGNCGIDTSGAQAGTYKDIVSKMTSDGANGYKYSPPQGGSNAPFRLLDFEGYMPEAMAPIHSFTVPKQVDNLSGSTFFATVAYNPSSSMGGSLSLSDIGGLVWQGVAYTLGDMYFGVYMVQKGGTRSQRLTADSPGTMQVKVPTNGLPVNTYNVYPFLSTVKLGILDTDKAAGYFTLPNTKVAEIQVVSTTYNIIINAGIGMIATALTVTVQVKNPTSSSKTFTNNSLWVRFAKYDLFDPLMIGETKLELGTFTVAAGETYTVIRKIFDIEADESYKVWVTLDSSRYTDSVVPLLPIT</sequence>
<accession>A0A8S5SLW6</accession>
<proteinExistence type="predicted"/>
<reference evidence="1" key="1">
    <citation type="journal article" date="2021" name="Proc. Natl. Acad. Sci. U.S.A.">
        <title>A Catalog of Tens of Thousands of Viruses from Human Metagenomes Reveals Hidden Associations with Chronic Diseases.</title>
        <authorList>
            <person name="Tisza M.J."/>
            <person name="Buck C.B."/>
        </authorList>
    </citation>
    <scope>NUCLEOTIDE SEQUENCE</scope>
    <source>
        <strain evidence="1">CtPoO4</strain>
    </source>
</reference>
<protein>
    <submittedName>
        <fullName evidence="1">Uncharacterized protein</fullName>
    </submittedName>
</protein>
<dbReference type="EMBL" id="BK032629">
    <property type="protein sequence ID" value="DAF52045.1"/>
    <property type="molecule type" value="Genomic_DNA"/>
</dbReference>
<name>A0A8S5SLW6_9CAUD</name>
<evidence type="ECO:0000313" key="1">
    <source>
        <dbReference type="EMBL" id="DAF52045.1"/>
    </source>
</evidence>